<dbReference type="Proteomes" id="UP000222542">
    <property type="component" value="Unassembled WGS sequence"/>
</dbReference>
<proteinExistence type="predicted"/>
<dbReference type="STRING" id="4072.A0A2G2ZYF8"/>
<feature type="region of interest" description="Disordered" evidence="1">
    <location>
        <begin position="122"/>
        <end position="144"/>
    </location>
</feature>
<sequence>MPVGNMEVSKWFNMVNGKALESPLKPITGWVDDDSHYSFNNIIHLDEDREIKGEYDEEVKNGKEDNLRDEFEEYDDDCEPEVAFTKEEVVAGPISGIQFRVVNEHNHDLLPVMPRLMAGHRASNGGKTDVRSGHRGGRRVGGRGGVNRGGRFSGRIIRHKDRDLNHCGSLEYLPKRFNRIFNLDVLLEFKLAKLSQRGGCRISELRSLTRLRTISLRLTQDEDIGDDEGNALIDLRELKFLTISCFDSQDDGLVTKLGRL</sequence>
<comment type="caution">
    <text evidence="2">The sequence shown here is derived from an EMBL/GenBank/DDBJ whole genome shotgun (WGS) entry which is preliminary data.</text>
</comment>
<name>A0A2G2ZYF8_CAPAN</name>
<evidence type="ECO:0000313" key="2">
    <source>
        <dbReference type="EMBL" id="PHT86999.1"/>
    </source>
</evidence>
<reference evidence="2 3" key="1">
    <citation type="journal article" date="2014" name="Nat. Genet.">
        <title>Genome sequence of the hot pepper provides insights into the evolution of pungency in Capsicum species.</title>
        <authorList>
            <person name="Kim S."/>
            <person name="Park M."/>
            <person name="Yeom S.I."/>
            <person name="Kim Y.M."/>
            <person name="Lee J.M."/>
            <person name="Lee H.A."/>
            <person name="Seo E."/>
            <person name="Choi J."/>
            <person name="Cheong K."/>
            <person name="Kim K.T."/>
            <person name="Jung K."/>
            <person name="Lee G.W."/>
            <person name="Oh S.K."/>
            <person name="Bae C."/>
            <person name="Kim S.B."/>
            <person name="Lee H.Y."/>
            <person name="Kim S.Y."/>
            <person name="Kim M.S."/>
            <person name="Kang B.C."/>
            <person name="Jo Y.D."/>
            <person name="Yang H.B."/>
            <person name="Jeong H.J."/>
            <person name="Kang W.H."/>
            <person name="Kwon J.K."/>
            <person name="Shin C."/>
            <person name="Lim J.Y."/>
            <person name="Park J.H."/>
            <person name="Huh J.H."/>
            <person name="Kim J.S."/>
            <person name="Kim B.D."/>
            <person name="Cohen O."/>
            <person name="Paran I."/>
            <person name="Suh M.C."/>
            <person name="Lee S.B."/>
            <person name="Kim Y.K."/>
            <person name="Shin Y."/>
            <person name="Noh S.J."/>
            <person name="Park J."/>
            <person name="Seo Y.S."/>
            <person name="Kwon S.Y."/>
            <person name="Kim H.A."/>
            <person name="Park J.M."/>
            <person name="Kim H.J."/>
            <person name="Choi S.B."/>
            <person name="Bosland P.W."/>
            <person name="Reeves G."/>
            <person name="Jo S.H."/>
            <person name="Lee B.W."/>
            <person name="Cho H.T."/>
            <person name="Choi H.S."/>
            <person name="Lee M.S."/>
            <person name="Yu Y."/>
            <person name="Do Choi Y."/>
            <person name="Park B.S."/>
            <person name="van Deynze A."/>
            <person name="Ashrafi H."/>
            <person name="Hill T."/>
            <person name="Kim W.T."/>
            <person name="Pai H.S."/>
            <person name="Ahn H.K."/>
            <person name="Yeam I."/>
            <person name="Giovannoni J.J."/>
            <person name="Rose J.K."/>
            <person name="Sorensen I."/>
            <person name="Lee S.J."/>
            <person name="Kim R.W."/>
            <person name="Choi I.Y."/>
            <person name="Choi B.S."/>
            <person name="Lim J.S."/>
            <person name="Lee Y.H."/>
            <person name="Choi D."/>
        </authorList>
    </citation>
    <scope>NUCLEOTIDE SEQUENCE [LARGE SCALE GENOMIC DNA]</scope>
    <source>
        <strain evidence="3">cv. CM334</strain>
    </source>
</reference>
<dbReference type="Gramene" id="PHT86999">
    <property type="protein sequence ID" value="PHT86999"/>
    <property type="gene ID" value="T459_09105"/>
</dbReference>
<gene>
    <name evidence="2" type="ORF">T459_09105</name>
</gene>
<accession>A0A2G2ZYF8</accession>
<protein>
    <submittedName>
        <fullName evidence="2">Uncharacterized protein</fullName>
    </submittedName>
</protein>
<reference evidence="2 3" key="2">
    <citation type="journal article" date="2017" name="Genome Biol.">
        <title>New reference genome sequences of hot pepper reveal the massive evolution of plant disease-resistance genes by retroduplication.</title>
        <authorList>
            <person name="Kim S."/>
            <person name="Park J."/>
            <person name="Yeom S.I."/>
            <person name="Kim Y.M."/>
            <person name="Seo E."/>
            <person name="Kim K.T."/>
            <person name="Kim M.S."/>
            <person name="Lee J.M."/>
            <person name="Cheong K."/>
            <person name="Shin H.S."/>
            <person name="Kim S.B."/>
            <person name="Han K."/>
            <person name="Lee J."/>
            <person name="Park M."/>
            <person name="Lee H.A."/>
            <person name="Lee H.Y."/>
            <person name="Lee Y."/>
            <person name="Oh S."/>
            <person name="Lee J.H."/>
            <person name="Choi E."/>
            <person name="Choi E."/>
            <person name="Lee S.E."/>
            <person name="Jeon J."/>
            <person name="Kim H."/>
            <person name="Choi G."/>
            <person name="Song H."/>
            <person name="Lee J."/>
            <person name="Lee S.C."/>
            <person name="Kwon J.K."/>
            <person name="Lee H.Y."/>
            <person name="Koo N."/>
            <person name="Hong Y."/>
            <person name="Kim R.W."/>
            <person name="Kang W.H."/>
            <person name="Huh J.H."/>
            <person name="Kang B.C."/>
            <person name="Yang T.J."/>
            <person name="Lee Y.H."/>
            <person name="Bennetzen J.L."/>
            <person name="Choi D."/>
        </authorList>
    </citation>
    <scope>NUCLEOTIDE SEQUENCE [LARGE SCALE GENOMIC DNA]</scope>
    <source>
        <strain evidence="3">cv. CM334</strain>
    </source>
</reference>
<organism evidence="2 3">
    <name type="scientific">Capsicum annuum</name>
    <name type="common">Capsicum pepper</name>
    <dbReference type="NCBI Taxonomy" id="4072"/>
    <lineage>
        <taxon>Eukaryota</taxon>
        <taxon>Viridiplantae</taxon>
        <taxon>Streptophyta</taxon>
        <taxon>Embryophyta</taxon>
        <taxon>Tracheophyta</taxon>
        <taxon>Spermatophyta</taxon>
        <taxon>Magnoliopsida</taxon>
        <taxon>eudicotyledons</taxon>
        <taxon>Gunneridae</taxon>
        <taxon>Pentapetalae</taxon>
        <taxon>asterids</taxon>
        <taxon>lamiids</taxon>
        <taxon>Solanales</taxon>
        <taxon>Solanaceae</taxon>
        <taxon>Solanoideae</taxon>
        <taxon>Capsiceae</taxon>
        <taxon>Capsicum</taxon>
    </lineage>
</organism>
<evidence type="ECO:0000313" key="3">
    <source>
        <dbReference type="Proteomes" id="UP000222542"/>
    </source>
</evidence>
<keyword evidence="3" id="KW-1185">Reference proteome</keyword>
<evidence type="ECO:0000256" key="1">
    <source>
        <dbReference type="SAM" id="MobiDB-lite"/>
    </source>
</evidence>
<dbReference type="AlphaFoldDB" id="A0A2G2ZYF8"/>
<dbReference type="EMBL" id="AYRZ02000003">
    <property type="protein sequence ID" value="PHT86999.1"/>
    <property type="molecule type" value="Genomic_DNA"/>
</dbReference>